<evidence type="ECO:0000313" key="2">
    <source>
        <dbReference type="EMBL" id="GAA4268636.1"/>
    </source>
</evidence>
<sequence length="445" mass="51155">MQRLLIIFVFFPSFLLAQHSIKGVFSPKEDYNFAILYKVTPTISEYVSNAEIQGDGSFQFQLDSTYTKGIYRLVYAVPQEDYNFDIIYNGKEDVELTFNSETGVKFDSSLENKLLESYTNSMLMITNSIGNYFRDESKDKDTLALTKIFKTQKETQSNFEEASKGSIASNFIKANKPFIPKSSVDVKTYVQKLEKHYFDHVDFNNSVLQSSNFLTERMLNYVFGNGANSQDEIANYKKNINTLYQKINSSPDHIKKNLLSILWQQMADLNIESVANFIADTYLMDLAVSSNDQELLRALILYNDISIGKIAPDFEVETKEKDKTITKKLSQLNIAENYIVVFWSTTCSHCLDEIPQLQNFIKSVEKNKVKVVAIALEDESYNWKNLTYDYPEFIHIYGDGKWNNDIGNRYGVTATPSYFVLNAKKQIVAKPEDCDMLKEYFQDGN</sequence>
<proteinExistence type="predicted"/>
<name>A0ABP8E8R8_9FLAO</name>
<dbReference type="CDD" id="cd02966">
    <property type="entry name" value="TlpA_like_family"/>
    <property type="match status" value="1"/>
</dbReference>
<dbReference type="PROSITE" id="PS51352">
    <property type="entry name" value="THIOREDOXIN_2"/>
    <property type="match status" value="1"/>
</dbReference>
<comment type="caution">
    <text evidence="2">The sequence shown here is derived from an EMBL/GenBank/DDBJ whole genome shotgun (WGS) entry which is preliminary data.</text>
</comment>
<keyword evidence="3" id="KW-1185">Reference proteome</keyword>
<accession>A0ABP8E8R8</accession>
<dbReference type="EMBL" id="BAABAV010000001">
    <property type="protein sequence ID" value="GAA4268636.1"/>
    <property type="molecule type" value="Genomic_DNA"/>
</dbReference>
<organism evidence="2 3">
    <name type="scientific">Hyunsoonleella aestuarii</name>
    <dbReference type="NCBI Taxonomy" id="912802"/>
    <lineage>
        <taxon>Bacteria</taxon>
        <taxon>Pseudomonadati</taxon>
        <taxon>Bacteroidota</taxon>
        <taxon>Flavobacteriia</taxon>
        <taxon>Flavobacteriales</taxon>
        <taxon>Flavobacteriaceae</taxon>
    </lineage>
</organism>
<dbReference type="PANTHER" id="PTHR42852:SF13">
    <property type="entry name" value="PROTEIN DIPZ"/>
    <property type="match status" value="1"/>
</dbReference>
<gene>
    <name evidence="2" type="ORF">GCM10022257_07370</name>
</gene>
<dbReference type="InterPro" id="IPR000866">
    <property type="entry name" value="AhpC/TSA"/>
</dbReference>
<dbReference type="InterPro" id="IPR036249">
    <property type="entry name" value="Thioredoxin-like_sf"/>
</dbReference>
<dbReference type="InterPro" id="IPR013766">
    <property type="entry name" value="Thioredoxin_domain"/>
</dbReference>
<dbReference type="Pfam" id="PF00578">
    <property type="entry name" value="AhpC-TSA"/>
    <property type="match status" value="1"/>
</dbReference>
<reference evidence="3" key="1">
    <citation type="journal article" date="2019" name="Int. J. Syst. Evol. Microbiol.">
        <title>The Global Catalogue of Microorganisms (GCM) 10K type strain sequencing project: providing services to taxonomists for standard genome sequencing and annotation.</title>
        <authorList>
            <consortium name="The Broad Institute Genomics Platform"/>
            <consortium name="The Broad Institute Genome Sequencing Center for Infectious Disease"/>
            <person name="Wu L."/>
            <person name="Ma J."/>
        </authorList>
    </citation>
    <scope>NUCLEOTIDE SEQUENCE [LARGE SCALE GENOMIC DNA]</scope>
    <source>
        <strain evidence="3">JCM 17452</strain>
    </source>
</reference>
<dbReference type="Proteomes" id="UP001500027">
    <property type="component" value="Unassembled WGS sequence"/>
</dbReference>
<evidence type="ECO:0000313" key="3">
    <source>
        <dbReference type="Proteomes" id="UP001500027"/>
    </source>
</evidence>
<dbReference type="PANTHER" id="PTHR42852">
    <property type="entry name" value="THIOL:DISULFIDE INTERCHANGE PROTEIN DSBE"/>
    <property type="match status" value="1"/>
</dbReference>
<feature type="domain" description="Thioredoxin" evidence="1">
    <location>
        <begin position="305"/>
        <end position="429"/>
    </location>
</feature>
<evidence type="ECO:0000259" key="1">
    <source>
        <dbReference type="PROSITE" id="PS51352"/>
    </source>
</evidence>
<dbReference type="SUPFAM" id="SSF52833">
    <property type="entry name" value="Thioredoxin-like"/>
    <property type="match status" value="1"/>
</dbReference>
<dbReference type="Gene3D" id="3.40.30.10">
    <property type="entry name" value="Glutaredoxin"/>
    <property type="match status" value="1"/>
</dbReference>
<dbReference type="InterPro" id="IPR050553">
    <property type="entry name" value="Thioredoxin_ResA/DsbE_sf"/>
</dbReference>
<dbReference type="RefSeq" id="WP_139001409.1">
    <property type="nucleotide sequence ID" value="NZ_BAABAV010000001.1"/>
</dbReference>
<protein>
    <recommendedName>
        <fullName evidence="1">Thioredoxin domain-containing protein</fullName>
    </recommendedName>
</protein>